<evidence type="ECO:0000313" key="6">
    <source>
        <dbReference type="Proteomes" id="UP000887540"/>
    </source>
</evidence>
<evidence type="ECO:0000256" key="1">
    <source>
        <dbReference type="ARBA" id="ARBA00004141"/>
    </source>
</evidence>
<dbReference type="InterPro" id="IPR011547">
    <property type="entry name" value="SLC26A/SulP_dom"/>
</dbReference>
<dbReference type="PANTHER" id="PTHR11814">
    <property type="entry name" value="SULFATE TRANSPORTER"/>
    <property type="match status" value="1"/>
</dbReference>
<dbReference type="WBParaSite" id="ACRNAN_scaffold10335.g29298.t1">
    <property type="protein sequence ID" value="ACRNAN_scaffold10335.g29298.t1"/>
    <property type="gene ID" value="ACRNAN_scaffold10335.g29298"/>
</dbReference>
<evidence type="ECO:0000256" key="3">
    <source>
        <dbReference type="ARBA" id="ARBA00022989"/>
    </source>
</evidence>
<dbReference type="Proteomes" id="UP000887540">
    <property type="component" value="Unplaced"/>
</dbReference>
<sequence length="187" mass="21071">MNQFEFEHVYQRVTKQTGIGYKISPSAIKSLTDPSKLNKENMFNKMYKFLPILAWLPKYKWKENLKYDIIGGFTNGIMLLPQGMAYASLAGVEPIYGVYSSFFSSLIYMFFGTSQHISVGTFAVASMMTGAVRYRLIPDSLQNGTIQDDCKNYPKLDLGYEVTPLMLTSALTLGVGLVQVSYIKFIC</sequence>
<organism evidence="6 7">
    <name type="scientific">Acrobeloides nanus</name>
    <dbReference type="NCBI Taxonomy" id="290746"/>
    <lineage>
        <taxon>Eukaryota</taxon>
        <taxon>Metazoa</taxon>
        <taxon>Ecdysozoa</taxon>
        <taxon>Nematoda</taxon>
        <taxon>Chromadorea</taxon>
        <taxon>Rhabditida</taxon>
        <taxon>Tylenchina</taxon>
        <taxon>Cephalobomorpha</taxon>
        <taxon>Cephaloboidea</taxon>
        <taxon>Cephalobidae</taxon>
        <taxon>Acrobeloides</taxon>
    </lineage>
</organism>
<evidence type="ECO:0000259" key="5">
    <source>
        <dbReference type="Pfam" id="PF00916"/>
    </source>
</evidence>
<dbReference type="GO" id="GO:0055085">
    <property type="term" value="P:transmembrane transport"/>
    <property type="evidence" value="ECO:0007669"/>
    <property type="project" value="InterPro"/>
</dbReference>
<evidence type="ECO:0000256" key="2">
    <source>
        <dbReference type="ARBA" id="ARBA00022692"/>
    </source>
</evidence>
<feature type="domain" description="SLC26A/SulP transporter" evidence="5">
    <location>
        <begin position="65"/>
        <end position="181"/>
    </location>
</feature>
<dbReference type="GO" id="GO:0016020">
    <property type="term" value="C:membrane"/>
    <property type="evidence" value="ECO:0007669"/>
    <property type="project" value="UniProtKB-SubCell"/>
</dbReference>
<keyword evidence="2" id="KW-0812">Transmembrane</keyword>
<evidence type="ECO:0000313" key="7">
    <source>
        <dbReference type="WBParaSite" id="ACRNAN_scaffold10335.g29298.t1"/>
    </source>
</evidence>
<keyword evidence="3" id="KW-1133">Transmembrane helix</keyword>
<evidence type="ECO:0000256" key="4">
    <source>
        <dbReference type="ARBA" id="ARBA00023136"/>
    </source>
</evidence>
<keyword evidence="6" id="KW-1185">Reference proteome</keyword>
<name>A0A914CFK3_9BILA</name>
<dbReference type="InterPro" id="IPR001902">
    <property type="entry name" value="SLC26A/SulP_fam"/>
</dbReference>
<dbReference type="AlphaFoldDB" id="A0A914CFK3"/>
<protein>
    <submittedName>
        <fullName evidence="7">SLC26A/SulP transporter domain-containing protein</fullName>
    </submittedName>
</protein>
<dbReference type="Pfam" id="PF00916">
    <property type="entry name" value="Sulfate_transp"/>
    <property type="match status" value="1"/>
</dbReference>
<comment type="subcellular location">
    <subcellularLocation>
        <location evidence="1">Membrane</location>
        <topology evidence="1">Multi-pass membrane protein</topology>
    </subcellularLocation>
</comment>
<reference evidence="7" key="1">
    <citation type="submission" date="2022-11" db="UniProtKB">
        <authorList>
            <consortium name="WormBaseParasite"/>
        </authorList>
    </citation>
    <scope>IDENTIFICATION</scope>
</reference>
<accession>A0A914CFK3</accession>
<keyword evidence="4" id="KW-0472">Membrane</keyword>
<proteinExistence type="predicted"/>